<sequence>MIAQLRRHAVASLYLDLFLDRVWRPFLEDGHRAQQWAEVEDALRDVRRLATETLVGAFEQVMSSRVTEVLDQQVVRPAASGRGSAKPQRSREPG</sequence>
<dbReference type="Proteomes" id="UP001500621">
    <property type="component" value="Unassembled WGS sequence"/>
</dbReference>
<dbReference type="RefSeq" id="WP_345266472.1">
    <property type="nucleotide sequence ID" value="NZ_BAABIM010000002.1"/>
</dbReference>
<evidence type="ECO:0000313" key="1">
    <source>
        <dbReference type="EMBL" id="GAA4687055.1"/>
    </source>
</evidence>
<gene>
    <name evidence="1" type="ORF">GCM10023226_26060</name>
</gene>
<dbReference type="EMBL" id="BAABIM010000002">
    <property type="protein sequence ID" value="GAA4687055.1"/>
    <property type="molecule type" value="Genomic_DNA"/>
</dbReference>
<protein>
    <submittedName>
        <fullName evidence="1">Uncharacterized protein</fullName>
    </submittedName>
</protein>
<reference evidence="2" key="1">
    <citation type="journal article" date="2019" name="Int. J. Syst. Evol. Microbiol.">
        <title>The Global Catalogue of Microorganisms (GCM) 10K type strain sequencing project: providing services to taxonomists for standard genome sequencing and annotation.</title>
        <authorList>
            <consortium name="The Broad Institute Genomics Platform"/>
            <consortium name="The Broad Institute Genome Sequencing Center for Infectious Disease"/>
            <person name="Wu L."/>
            <person name="Ma J."/>
        </authorList>
    </citation>
    <scope>NUCLEOTIDE SEQUENCE [LARGE SCALE GENOMIC DNA]</scope>
    <source>
        <strain evidence="2">JCM 18127</strain>
    </source>
</reference>
<accession>A0ABP8WFL3</accession>
<name>A0ABP8WFL3_9ACTN</name>
<evidence type="ECO:0000313" key="2">
    <source>
        <dbReference type="Proteomes" id="UP001500621"/>
    </source>
</evidence>
<proteinExistence type="predicted"/>
<organism evidence="1 2">
    <name type="scientific">Nocardioides nanhaiensis</name>
    <dbReference type="NCBI Taxonomy" id="1476871"/>
    <lineage>
        <taxon>Bacteria</taxon>
        <taxon>Bacillati</taxon>
        <taxon>Actinomycetota</taxon>
        <taxon>Actinomycetes</taxon>
        <taxon>Propionibacteriales</taxon>
        <taxon>Nocardioidaceae</taxon>
        <taxon>Nocardioides</taxon>
    </lineage>
</organism>
<keyword evidence="2" id="KW-1185">Reference proteome</keyword>
<comment type="caution">
    <text evidence="1">The sequence shown here is derived from an EMBL/GenBank/DDBJ whole genome shotgun (WGS) entry which is preliminary data.</text>
</comment>